<feature type="transmembrane region" description="Helical" evidence="2">
    <location>
        <begin position="324"/>
        <end position="343"/>
    </location>
</feature>
<keyword evidence="2" id="KW-0812">Transmembrane</keyword>
<dbReference type="EMBL" id="BOOW01000013">
    <property type="protein sequence ID" value="GII92019.1"/>
    <property type="molecule type" value="Genomic_DNA"/>
</dbReference>
<feature type="transmembrane region" description="Helical" evidence="2">
    <location>
        <begin position="106"/>
        <end position="125"/>
    </location>
</feature>
<feature type="transmembrane region" description="Helical" evidence="2">
    <location>
        <begin position="12"/>
        <end position="33"/>
    </location>
</feature>
<feature type="transmembrane region" description="Helical" evidence="2">
    <location>
        <begin position="137"/>
        <end position="163"/>
    </location>
</feature>
<dbReference type="AlphaFoldDB" id="A0A919RHN4"/>
<evidence type="ECO:0000313" key="3">
    <source>
        <dbReference type="EMBL" id="GII92019.1"/>
    </source>
</evidence>
<feature type="transmembrane region" description="Helical" evidence="2">
    <location>
        <begin position="77"/>
        <end position="100"/>
    </location>
</feature>
<dbReference type="Proteomes" id="UP000606172">
    <property type="component" value="Unassembled WGS sequence"/>
</dbReference>
<feature type="transmembrane region" description="Helical" evidence="2">
    <location>
        <begin position="208"/>
        <end position="233"/>
    </location>
</feature>
<organism evidence="3 4">
    <name type="scientific">Sinosporangium siamense</name>
    <dbReference type="NCBI Taxonomy" id="1367973"/>
    <lineage>
        <taxon>Bacteria</taxon>
        <taxon>Bacillati</taxon>
        <taxon>Actinomycetota</taxon>
        <taxon>Actinomycetes</taxon>
        <taxon>Streptosporangiales</taxon>
        <taxon>Streptosporangiaceae</taxon>
        <taxon>Sinosporangium</taxon>
    </lineage>
</organism>
<proteinExistence type="predicted"/>
<evidence type="ECO:0000256" key="1">
    <source>
        <dbReference type="SAM" id="MobiDB-lite"/>
    </source>
</evidence>
<comment type="caution">
    <text evidence="3">The sequence shown here is derived from an EMBL/GenBank/DDBJ whole genome shotgun (WGS) entry which is preliminary data.</text>
</comment>
<feature type="transmembrane region" description="Helical" evidence="2">
    <location>
        <begin position="175"/>
        <end position="196"/>
    </location>
</feature>
<accession>A0A919RHN4</accession>
<keyword evidence="2" id="KW-1133">Transmembrane helix</keyword>
<keyword evidence="4" id="KW-1185">Reference proteome</keyword>
<name>A0A919RHN4_9ACTN</name>
<protein>
    <submittedName>
        <fullName evidence="3">Uncharacterized protein</fullName>
    </submittedName>
</protein>
<reference evidence="3" key="1">
    <citation type="submission" date="2021-01" db="EMBL/GenBank/DDBJ databases">
        <title>Whole genome shotgun sequence of Sinosporangium siamense NBRC 109515.</title>
        <authorList>
            <person name="Komaki H."/>
            <person name="Tamura T."/>
        </authorList>
    </citation>
    <scope>NUCLEOTIDE SEQUENCE</scope>
    <source>
        <strain evidence="3">NBRC 109515</strain>
    </source>
</reference>
<evidence type="ECO:0000313" key="4">
    <source>
        <dbReference type="Proteomes" id="UP000606172"/>
    </source>
</evidence>
<gene>
    <name evidence="3" type="ORF">Ssi02_22500</name>
</gene>
<keyword evidence="2" id="KW-0472">Membrane</keyword>
<feature type="transmembrane region" description="Helical" evidence="2">
    <location>
        <begin position="45"/>
        <end position="65"/>
    </location>
</feature>
<dbReference type="RefSeq" id="WP_204024484.1">
    <property type="nucleotide sequence ID" value="NZ_BOOW01000013.1"/>
</dbReference>
<feature type="transmembrane region" description="Helical" evidence="2">
    <location>
        <begin position="253"/>
        <end position="279"/>
    </location>
</feature>
<feature type="region of interest" description="Disordered" evidence="1">
    <location>
        <begin position="357"/>
        <end position="382"/>
    </location>
</feature>
<sequence length="382" mass="39458">MSDERSTGTRAAARQLFAALLVAAAGLISARLIHVDVEDLAASGAYTVLATALLAVGLFGSTFGISREVARFDVRTIVLAVTAGVLLKAVLIAGVMYLVFRDPAHLVLAIAVTQIDPLSVAARIGGSRMSPRARTILLAWASFDDPITVVLTVYLSAFALWLSTGGTADLGLGPYLATLGWNLALAAAALVTWAVLTALRRGPAFQVAVLLAVLSVGVAFNLMLAVALTGLFFRPAIAPHVERATKVALHAATFMLGMLLVSLTGAGALAGVVLGAAAFGAQAVAGLLVAGRGLRGDRVSFALAQQNGITAVILALSLQPAFPQAVAVIAPAILTVNVLHIATNSLYERRLSRSAALSAREREDVSPAPPRRVESGPQPSRQ</sequence>
<evidence type="ECO:0000256" key="2">
    <source>
        <dbReference type="SAM" id="Phobius"/>
    </source>
</evidence>